<name>A0A1X7S374_ZYMT9</name>
<reference evidence="15 16" key="1">
    <citation type="submission" date="2016-06" db="EMBL/GenBank/DDBJ databases">
        <authorList>
            <person name="Kjaerup R.B."/>
            <person name="Dalgaard T.S."/>
            <person name="Juul-Madsen H.R."/>
        </authorList>
    </citation>
    <scope>NUCLEOTIDE SEQUENCE [LARGE SCALE GENOMIC DNA]</scope>
</reference>
<dbReference type="GO" id="GO:0016787">
    <property type="term" value="F:hydrolase activity"/>
    <property type="evidence" value="ECO:0007669"/>
    <property type="project" value="UniProtKB-KW"/>
</dbReference>
<dbReference type="STRING" id="1276538.A0A1X7S374"/>
<dbReference type="InterPro" id="IPR027417">
    <property type="entry name" value="P-loop_NTPase"/>
</dbReference>
<dbReference type="GO" id="GO:0008094">
    <property type="term" value="F:ATP-dependent activity, acting on DNA"/>
    <property type="evidence" value="ECO:0007669"/>
    <property type="project" value="TreeGrafter"/>
</dbReference>
<keyword evidence="7" id="KW-0862">Zinc</keyword>
<feature type="region of interest" description="Disordered" evidence="11">
    <location>
        <begin position="1171"/>
        <end position="1191"/>
    </location>
</feature>
<dbReference type="InterPro" id="IPR000330">
    <property type="entry name" value="SNF2_N"/>
</dbReference>
<keyword evidence="3" id="KW-0547">Nucleotide-binding</keyword>
<dbReference type="Pfam" id="PF00176">
    <property type="entry name" value="SNF2-rel_dom"/>
    <property type="match status" value="1"/>
</dbReference>
<dbReference type="Gene3D" id="3.40.50.10810">
    <property type="entry name" value="Tandem AAA-ATPase domain"/>
    <property type="match status" value="1"/>
</dbReference>
<dbReference type="PROSITE" id="PS50089">
    <property type="entry name" value="ZF_RING_2"/>
    <property type="match status" value="1"/>
</dbReference>
<keyword evidence="16" id="KW-1185">Reference proteome</keyword>
<evidence type="ECO:0000256" key="5">
    <source>
        <dbReference type="ARBA" id="ARBA00022801"/>
    </source>
</evidence>
<dbReference type="Gene3D" id="3.30.40.10">
    <property type="entry name" value="Zinc/RING finger domain, C3HC4 (zinc finger)"/>
    <property type="match status" value="1"/>
</dbReference>
<evidence type="ECO:0000256" key="2">
    <source>
        <dbReference type="ARBA" id="ARBA00022723"/>
    </source>
</evidence>
<dbReference type="GO" id="GO:0006281">
    <property type="term" value="P:DNA repair"/>
    <property type="evidence" value="ECO:0007669"/>
    <property type="project" value="TreeGrafter"/>
</dbReference>
<feature type="domain" description="Helicase C-terminal" evidence="14">
    <location>
        <begin position="1112"/>
        <end position="1288"/>
    </location>
</feature>
<keyword evidence="8" id="KW-0067">ATP-binding</keyword>
<dbReference type="SMART" id="SM00487">
    <property type="entry name" value="DEXDc"/>
    <property type="match status" value="1"/>
</dbReference>
<feature type="compositionally biased region" description="Basic and acidic residues" evidence="11">
    <location>
        <begin position="18"/>
        <end position="29"/>
    </location>
</feature>
<dbReference type="GO" id="GO:0008270">
    <property type="term" value="F:zinc ion binding"/>
    <property type="evidence" value="ECO:0007669"/>
    <property type="project" value="UniProtKB-KW"/>
</dbReference>
<keyword evidence="6" id="KW-0347">Helicase</keyword>
<dbReference type="PROSITE" id="PS51194">
    <property type="entry name" value="HELICASE_CTER"/>
    <property type="match status" value="1"/>
</dbReference>
<evidence type="ECO:0000256" key="6">
    <source>
        <dbReference type="ARBA" id="ARBA00022806"/>
    </source>
</evidence>
<feature type="compositionally biased region" description="Polar residues" evidence="11">
    <location>
        <begin position="235"/>
        <end position="248"/>
    </location>
</feature>
<dbReference type="PROSITE" id="PS00518">
    <property type="entry name" value="ZF_RING_1"/>
    <property type="match status" value="1"/>
</dbReference>
<feature type="compositionally biased region" description="Low complexity" evidence="11">
    <location>
        <begin position="83"/>
        <end position="94"/>
    </location>
</feature>
<feature type="compositionally biased region" description="Basic and acidic residues" evidence="11">
    <location>
        <begin position="50"/>
        <end position="61"/>
    </location>
</feature>
<evidence type="ECO:0000256" key="1">
    <source>
        <dbReference type="ARBA" id="ARBA00007025"/>
    </source>
</evidence>
<evidence type="ECO:0000256" key="4">
    <source>
        <dbReference type="ARBA" id="ARBA00022771"/>
    </source>
</evidence>
<dbReference type="PROSITE" id="PS51192">
    <property type="entry name" value="HELICASE_ATP_BIND_1"/>
    <property type="match status" value="1"/>
</dbReference>
<evidence type="ECO:0000256" key="11">
    <source>
        <dbReference type="SAM" id="MobiDB-lite"/>
    </source>
</evidence>
<feature type="compositionally biased region" description="Acidic residues" evidence="11">
    <location>
        <begin position="354"/>
        <end position="370"/>
    </location>
</feature>
<feature type="region of interest" description="Disordered" evidence="11">
    <location>
        <begin position="1"/>
        <end position="250"/>
    </location>
</feature>
<evidence type="ECO:0000313" key="15">
    <source>
        <dbReference type="EMBL" id="SMQ54158.1"/>
    </source>
</evidence>
<dbReference type="InterPro" id="IPR017907">
    <property type="entry name" value="Znf_RING_CS"/>
</dbReference>
<feature type="region of interest" description="Disordered" evidence="11">
    <location>
        <begin position="265"/>
        <end position="302"/>
    </location>
</feature>
<dbReference type="GO" id="GO:0005524">
    <property type="term" value="F:ATP binding"/>
    <property type="evidence" value="ECO:0007669"/>
    <property type="project" value="UniProtKB-KW"/>
</dbReference>
<evidence type="ECO:0000256" key="3">
    <source>
        <dbReference type="ARBA" id="ARBA00022741"/>
    </source>
</evidence>
<keyword evidence="2" id="KW-0479">Metal-binding</keyword>
<dbReference type="CDD" id="cd18793">
    <property type="entry name" value="SF2_C_SNF"/>
    <property type="match status" value="1"/>
</dbReference>
<dbReference type="PANTHER" id="PTHR45626:SF17">
    <property type="entry name" value="HELICASE-LIKE TRANSCRIPTION FACTOR"/>
    <property type="match status" value="1"/>
</dbReference>
<keyword evidence="4 9" id="KW-0863">Zinc-finger</keyword>
<organism evidence="15 16">
    <name type="scientific">Zymoseptoria tritici (strain ST99CH_3D7)</name>
    <dbReference type="NCBI Taxonomy" id="1276538"/>
    <lineage>
        <taxon>Eukaryota</taxon>
        <taxon>Fungi</taxon>
        <taxon>Dikarya</taxon>
        <taxon>Ascomycota</taxon>
        <taxon>Pezizomycotina</taxon>
        <taxon>Dothideomycetes</taxon>
        <taxon>Dothideomycetidae</taxon>
        <taxon>Mycosphaerellales</taxon>
        <taxon>Mycosphaerellaceae</taxon>
        <taxon>Zymoseptoria</taxon>
    </lineage>
</organism>
<dbReference type="SMART" id="SM00490">
    <property type="entry name" value="HELICc"/>
    <property type="match status" value="1"/>
</dbReference>
<dbReference type="Gene3D" id="3.40.50.300">
    <property type="entry name" value="P-loop containing nucleotide triphosphate hydrolases"/>
    <property type="match status" value="2"/>
</dbReference>
<evidence type="ECO:0000259" key="13">
    <source>
        <dbReference type="PROSITE" id="PS51192"/>
    </source>
</evidence>
<feature type="region of interest" description="Disordered" evidence="11">
    <location>
        <begin position="347"/>
        <end position="435"/>
    </location>
</feature>
<evidence type="ECO:0000259" key="12">
    <source>
        <dbReference type="PROSITE" id="PS50089"/>
    </source>
</evidence>
<feature type="compositionally biased region" description="Basic and acidic residues" evidence="11">
    <location>
        <begin position="95"/>
        <end position="109"/>
    </location>
</feature>
<feature type="domain" description="RING-type" evidence="12">
    <location>
        <begin position="1013"/>
        <end position="1057"/>
    </location>
</feature>
<evidence type="ECO:0000256" key="10">
    <source>
        <dbReference type="SAM" id="Coils"/>
    </source>
</evidence>
<dbReference type="InterPro" id="IPR014001">
    <property type="entry name" value="Helicase_ATP-bd"/>
</dbReference>
<proteinExistence type="inferred from homology"/>
<dbReference type="CDD" id="cd18008">
    <property type="entry name" value="DEXDc_SHPRH-like"/>
    <property type="match status" value="1"/>
</dbReference>
<dbReference type="Pfam" id="PF00271">
    <property type="entry name" value="Helicase_C"/>
    <property type="match status" value="1"/>
</dbReference>
<dbReference type="EMBL" id="LT853700">
    <property type="protein sequence ID" value="SMQ54158.1"/>
    <property type="molecule type" value="Genomic_DNA"/>
</dbReference>
<sequence length="1342" mass="148779">MSHTPEPAPDPANTLQRDSPHRERTAETEIKDDDTSQVDASDNLLPPPHQTDDITGHHTSDPDNQYDGSDLLAILDSGEQEESGWSAGSASARAKSSEETDNRSPHLEDSAMDDAPEVDMATPADVAGEDEAFAELLEAQAADTNGADAEASEEMDDGESDHDTSPQSDNVASDVDMDAAASSPSDPPSTEPTELQVDGTKGVPAAEMPPPRQLNLGSSMLKPKKVTAQEPLASDPTSTPSPMSNQQKCLAKQKRLRDKFFAQRDAARGERIDSVAGPSALDSHSSGMAIYPPPGSPEAMDAAAETFRRRVEEFMRKERAGTVMPDERIAFMREQAAERARVLKMKADAAFSSESEDDDDDEDDDEDEHDESQTASQSGLFVTESPAPKATKQRGRKRKAGESVDGNGKASSKKTPAKKRAKTGGGGRKGYRAGDVDAVMNKAKEKQQRGKVAKAKAKAKANGAKHGITNVASLHGTNVFRDIARNADLRDQPGFSKVVTTRKNALANLIASVPVGDQRIARGDNRLLEKSLSDFNGRGSCFPVGEGENSGWQLKGMNCTLKHYQVLGVAFMRRRENGTSEPRGGILADEMGLGKTIQMIANIINGKPDKRAEEKCTLIIASPALISQWYDEILKFTQFKKTKKNKDDGNDKSKHGLGAVIQHRAKHRIPGSEKQIIATIKKASVCLTTWGEVNKSYPKAVCPRELTAAGQKSEWWRNHFNEEKGIFHKIKFHRIVLDEAQHIKNHTGHASMACRALLANHYWAISGTPLMNGVKEMYAYLRFIRYPNAGSFKLFSENFCSREDPNGSEKLGVILRQFVIRRTHADTLFKAKLLDLPPPTQRVLYLEFNEVERSVYEIVKNRFIQRINAMNRREGVKSGYNHIWTMLLRLRQLCAHPLLIQDTILDLLEREDFEKLNQITEDTSDDSEETTGILSHLKHVLQDHVRAKYQDERPGHGQGQLEELTVVPGGVFESEGMSTDLGGKHGRNYQFHRLMKALRDSEQWDAINERKRCSSCRNPPAEPHITSCFHIYCHQCLMTIQHGAARQGKDHARCLECGAEFQSVKMLDEPIVENQPPAANGKTKKKKKDARPQLNWIGLNGEVLPSAKTIAAKAQILEWLSSDPTAKIIIYTQFIPMVTILAKVCETEGWGYCKYTGGMSLDAREKSIREFSRNDGEKGDEEDDDQDDEPEPKRILIASLKAGGLGLNIVAASRVIMLDPWWNDAVEQQAFCRVFRIGQVKETQLTRFCVKNTIDAAMFQVKERKIDEIEKVMESAKDQKTLTEEDLMKMFGPVGEDEEGHPFIFPEPYAEHDDDVPLFIDPDDGRGGLFGRPLGSDMGNEV</sequence>
<feature type="compositionally biased region" description="Acidic residues" evidence="11">
    <location>
        <begin position="150"/>
        <end position="160"/>
    </location>
</feature>
<dbReference type="InterPro" id="IPR013083">
    <property type="entry name" value="Znf_RING/FYVE/PHD"/>
</dbReference>
<feature type="coiled-coil region" evidence="10">
    <location>
        <begin position="1259"/>
        <end position="1286"/>
    </location>
</feature>
<evidence type="ECO:0000256" key="8">
    <source>
        <dbReference type="ARBA" id="ARBA00022840"/>
    </source>
</evidence>
<gene>
    <name evidence="15" type="ORF">ZT3D7_G9312</name>
</gene>
<keyword evidence="10" id="KW-0175">Coiled coil</keyword>
<evidence type="ECO:0000256" key="9">
    <source>
        <dbReference type="PROSITE-ProRule" id="PRU00175"/>
    </source>
</evidence>
<dbReference type="Proteomes" id="UP000215127">
    <property type="component" value="Chromosome 9"/>
</dbReference>
<feature type="compositionally biased region" description="Pro residues" evidence="11">
    <location>
        <begin position="1"/>
        <end position="10"/>
    </location>
</feature>
<evidence type="ECO:0000256" key="7">
    <source>
        <dbReference type="ARBA" id="ARBA00022833"/>
    </source>
</evidence>
<feature type="compositionally biased region" description="Low complexity" evidence="11">
    <location>
        <begin position="134"/>
        <end position="143"/>
    </location>
</feature>
<comment type="similarity">
    <text evidence="1">Belongs to the SNF2/RAD54 helicase family.</text>
</comment>
<dbReference type="InterPro" id="IPR038718">
    <property type="entry name" value="SNF2-like_sf"/>
</dbReference>
<feature type="compositionally biased region" description="Low complexity" evidence="11">
    <location>
        <begin position="168"/>
        <end position="184"/>
    </location>
</feature>
<feature type="compositionally biased region" description="Basic residues" evidence="11">
    <location>
        <begin position="411"/>
        <end position="422"/>
    </location>
</feature>
<evidence type="ECO:0000259" key="14">
    <source>
        <dbReference type="PROSITE" id="PS51194"/>
    </source>
</evidence>
<protein>
    <submittedName>
        <fullName evidence="15">Uncharacterized protein</fullName>
    </submittedName>
</protein>
<dbReference type="GO" id="GO:0004386">
    <property type="term" value="F:helicase activity"/>
    <property type="evidence" value="ECO:0007669"/>
    <property type="project" value="UniProtKB-KW"/>
</dbReference>
<dbReference type="InterPro" id="IPR049730">
    <property type="entry name" value="SNF2/RAD54-like_C"/>
</dbReference>
<feature type="domain" description="Helicase ATP-binding" evidence="13">
    <location>
        <begin position="576"/>
        <end position="787"/>
    </location>
</feature>
<evidence type="ECO:0000313" key="16">
    <source>
        <dbReference type="Proteomes" id="UP000215127"/>
    </source>
</evidence>
<dbReference type="InterPro" id="IPR001841">
    <property type="entry name" value="Znf_RING"/>
</dbReference>
<keyword evidence="5" id="KW-0378">Hydrolase</keyword>
<dbReference type="InterPro" id="IPR050628">
    <property type="entry name" value="SNF2_RAD54_helicase_TF"/>
</dbReference>
<dbReference type="SUPFAM" id="SSF57850">
    <property type="entry name" value="RING/U-box"/>
    <property type="match status" value="1"/>
</dbReference>
<dbReference type="GO" id="GO:0005634">
    <property type="term" value="C:nucleus"/>
    <property type="evidence" value="ECO:0007669"/>
    <property type="project" value="TreeGrafter"/>
</dbReference>
<dbReference type="PANTHER" id="PTHR45626">
    <property type="entry name" value="TRANSCRIPTION TERMINATION FACTOR 2-RELATED"/>
    <property type="match status" value="1"/>
</dbReference>
<feature type="compositionally biased region" description="Acidic residues" evidence="11">
    <location>
        <begin position="1178"/>
        <end position="1190"/>
    </location>
</feature>
<dbReference type="InterPro" id="IPR001650">
    <property type="entry name" value="Helicase_C-like"/>
</dbReference>
<accession>A0A1X7S374</accession>
<dbReference type="SUPFAM" id="SSF52540">
    <property type="entry name" value="P-loop containing nucleoside triphosphate hydrolases"/>
    <property type="match status" value="2"/>
</dbReference>